<dbReference type="InterPro" id="IPR000600">
    <property type="entry name" value="ROK"/>
</dbReference>
<sequence length="410" mass="41962">MSRRGANLPSIGEFNQSVVLDVIRMAPGGVSRVEIAAQTGLSSQTATNATRRLLAAGLIREGERTATGPGKPRTALHLVPEARSAIGIHLDPSFITYTVVDLAGAVVARAVTPTPRVLSPADVVDSMVGSVEALVAEAHIDRDRLLGIGIAAPGPLDLERGTVDNPPLLPGWDGVPLRDALGDALGMPVTLEKDVTAATIGELWSAGDPDRDDFAVLYIGTGVGLGIALDRSVRRGATSNLGDIGHLRVSHDGPLCACGNRGCLGENIAPARLVREAAEAGAIAPVSLDDHDAVAAAYAEACAAADDDARVRTIVDGIAGDIATAVVLVANLLDLADVVVSGAFWNHLAPVALTEIRRRVDASKAYVLPHPLRVGTSVVGADATAVGAGCQVLSAVFAPSSTPLLRPASA</sequence>
<dbReference type="PROSITE" id="PS01125">
    <property type="entry name" value="ROK"/>
    <property type="match status" value="1"/>
</dbReference>
<keyword evidence="4" id="KW-1185">Reference proteome</keyword>
<accession>A0ABP9A2L7</accession>
<gene>
    <name evidence="3" type="ORF">GCM10023351_16340</name>
</gene>
<evidence type="ECO:0000259" key="2">
    <source>
        <dbReference type="Pfam" id="PF12802"/>
    </source>
</evidence>
<proteinExistence type="inferred from homology"/>
<evidence type="ECO:0000256" key="1">
    <source>
        <dbReference type="ARBA" id="ARBA00006479"/>
    </source>
</evidence>
<dbReference type="PANTHER" id="PTHR18964">
    <property type="entry name" value="ROK (REPRESSOR, ORF, KINASE) FAMILY"/>
    <property type="match status" value="1"/>
</dbReference>
<dbReference type="InterPro" id="IPR043129">
    <property type="entry name" value="ATPase_NBD"/>
</dbReference>
<dbReference type="Pfam" id="PF12802">
    <property type="entry name" value="MarR_2"/>
    <property type="match status" value="1"/>
</dbReference>
<dbReference type="InterPro" id="IPR049874">
    <property type="entry name" value="ROK_cs"/>
</dbReference>
<dbReference type="Gene3D" id="3.30.420.40">
    <property type="match status" value="2"/>
</dbReference>
<name>A0ABP9A2L7_9MICO</name>
<comment type="caution">
    <text evidence="3">The sequence shown here is derived from an EMBL/GenBank/DDBJ whole genome shotgun (WGS) entry which is preliminary data.</text>
</comment>
<protein>
    <submittedName>
        <fullName evidence="3">ROK family transcriptional regulator</fullName>
    </submittedName>
</protein>
<reference evidence="4" key="1">
    <citation type="journal article" date="2019" name="Int. J. Syst. Evol. Microbiol.">
        <title>The Global Catalogue of Microorganisms (GCM) 10K type strain sequencing project: providing services to taxonomists for standard genome sequencing and annotation.</title>
        <authorList>
            <consortium name="The Broad Institute Genomics Platform"/>
            <consortium name="The Broad Institute Genome Sequencing Center for Infectious Disease"/>
            <person name="Wu L."/>
            <person name="Ma J."/>
        </authorList>
    </citation>
    <scope>NUCLEOTIDE SEQUENCE [LARGE SCALE GENOMIC DNA]</scope>
    <source>
        <strain evidence="4">JCM 18537</strain>
    </source>
</reference>
<comment type="similarity">
    <text evidence="1">Belongs to the ROK (NagC/XylR) family.</text>
</comment>
<dbReference type="InterPro" id="IPR036388">
    <property type="entry name" value="WH-like_DNA-bd_sf"/>
</dbReference>
<evidence type="ECO:0000313" key="4">
    <source>
        <dbReference type="Proteomes" id="UP001501645"/>
    </source>
</evidence>
<dbReference type="Gene3D" id="1.10.10.10">
    <property type="entry name" value="Winged helix-like DNA-binding domain superfamily/Winged helix DNA-binding domain"/>
    <property type="match status" value="1"/>
</dbReference>
<evidence type="ECO:0000313" key="3">
    <source>
        <dbReference type="EMBL" id="GAA4772809.1"/>
    </source>
</evidence>
<dbReference type="Proteomes" id="UP001501645">
    <property type="component" value="Unassembled WGS sequence"/>
</dbReference>
<dbReference type="PANTHER" id="PTHR18964:SF149">
    <property type="entry name" value="BIFUNCTIONAL UDP-N-ACETYLGLUCOSAMINE 2-EPIMERASE_N-ACETYLMANNOSAMINE KINASE"/>
    <property type="match status" value="1"/>
</dbReference>
<dbReference type="SUPFAM" id="SSF46785">
    <property type="entry name" value="Winged helix' DNA-binding domain"/>
    <property type="match status" value="1"/>
</dbReference>
<dbReference type="InterPro" id="IPR000835">
    <property type="entry name" value="HTH_MarR-typ"/>
</dbReference>
<organism evidence="3 4">
    <name type="scientific">Microbacterium gilvum</name>
    <dbReference type="NCBI Taxonomy" id="1336204"/>
    <lineage>
        <taxon>Bacteria</taxon>
        <taxon>Bacillati</taxon>
        <taxon>Actinomycetota</taxon>
        <taxon>Actinomycetes</taxon>
        <taxon>Micrococcales</taxon>
        <taxon>Microbacteriaceae</taxon>
        <taxon>Microbacterium</taxon>
    </lineage>
</organism>
<feature type="domain" description="HTH marR-type" evidence="2">
    <location>
        <begin position="15"/>
        <end position="61"/>
    </location>
</feature>
<dbReference type="EMBL" id="BAABKO010000002">
    <property type="protein sequence ID" value="GAA4772809.1"/>
    <property type="molecule type" value="Genomic_DNA"/>
</dbReference>
<dbReference type="Pfam" id="PF00480">
    <property type="entry name" value="ROK"/>
    <property type="match status" value="1"/>
</dbReference>
<dbReference type="InterPro" id="IPR036390">
    <property type="entry name" value="WH_DNA-bd_sf"/>
</dbReference>
<dbReference type="RefSeq" id="WP_345437917.1">
    <property type="nucleotide sequence ID" value="NZ_BAABKO010000002.1"/>
</dbReference>
<dbReference type="SUPFAM" id="SSF53067">
    <property type="entry name" value="Actin-like ATPase domain"/>
    <property type="match status" value="1"/>
</dbReference>